<proteinExistence type="predicted"/>
<dbReference type="Pfam" id="PF22936">
    <property type="entry name" value="Pol_BBD"/>
    <property type="match status" value="1"/>
</dbReference>
<keyword evidence="1" id="KW-0645">Protease</keyword>
<dbReference type="PANTHER" id="PTHR47481">
    <property type="match status" value="1"/>
</dbReference>
<accession>A0A2Z6PRM0</accession>
<feature type="compositionally biased region" description="Basic residues" evidence="3">
    <location>
        <begin position="232"/>
        <end position="249"/>
    </location>
</feature>
<feature type="region of interest" description="Disordered" evidence="3">
    <location>
        <begin position="537"/>
        <end position="616"/>
    </location>
</feature>
<dbReference type="GO" id="GO:0003676">
    <property type="term" value="F:nucleic acid binding"/>
    <property type="evidence" value="ECO:0007669"/>
    <property type="project" value="InterPro"/>
</dbReference>
<dbReference type="InterPro" id="IPR013103">
    <property type="entry name" value="RVT_2"/>
</dbReference>
<dbReference type="InterPro" id="IPR025724">
    <property type="entry name" value="GAG-pre-integrase_dom"/>
</dbReference>
<keyword evidence="1" id="KW-0378">Hydrolase</keyword>
<feature type="domain" description="CCHC-type" evidence="4">
    <location>
        <begin position="263"/>
        <end position="278"/>
    </location>
</feature>
<dbReference type="InterPro" id="IPR054722">
    <property type="entry name" value="PolX-like_BBD"/>
</dbReference>
<dbReference type="SMART" id="SM00343">
    <property type="entry name" value="ZnF_C2HC"/>
    <property type="match status" value="1"/>
</dbReference>
<keyword evidence="1" id="KW-0064">Aspartyl protease</keyword>
<dbReference type="EMBL" id="DF974657">
    <property type="protein sequence ID" value="GAU49939.1"/>
    <property type="molecule type" value="Genomic_DNA"/>
</dbReference>
<dbReference type="Pfam" id="PF13976">
    <property type="entry name" value="gag_pre-integrs"/>
    <property type="match status" value="1"/>
</dbReference>
<dbReference type="Pfam" id="PF07727">
    <property type="entry name" value="RVT_2"/>
    <property type="match status" value="1"/>
</dbReference>
<protein>
    <recommendedName>
        <fullName evidence="4">CCHC-type domain-containing protein</fullName>
    </recommendedName>
</protein>
<dbReference type="PROSITE" id="PS50158">
    <property type="entry name" value="ZF_CCHC"/>
    <property type="match status" value="1"/>
</dbReference>
<feature type="compositionally biased region" description="Basic and acidic residues" evidence="3">
    <location>
        <begin position="591"/>
        <end position="604"/>
    </location>
</feature>
<sequence>MADHLSLTSSSSSSQKDLIEFNTNTQLPIKLNSNNYPAWYKQIHSLLVAKDLDGFITGEKPCPPATITSEGKTVPNPAYLLWIRQDKFLYVAFLGSCDSEARSVMASADTSREALLALQRAFSNRSRSRIMSLKERLNSLNKGTSSAASYLQSIKSIADELSLIGHPVDDLDLVIYALNGLGPTFREFTAAIRTRDSPILFYELYDKLIDFELFLQRENSINSTLPTTANHVQRRHGRGSGRGRPHMPHSHFGNNNKKQNVVCQYCDRPGHSARDCRKLHGRHRNPSAHVAQTIGPSYNAPPSWLFDSGASHHITNDLQNLSIKEEYTGNDHLQVANGNSLPITHVGSTSIKTPTSSSLHLSNVLFVPNVTQNLISVSQLCQTNKVSIEFFPWHFEVKDLCTGEILLRGLNEDNVYKLTPSQLQPHTSLAKTAITLQLWHQRLGHPASSSLLHALKTNKITFTGSSNKCIDCFSNKSHKLPFSKSSITSSYPLEIVYSDVWGPAPVYSIDENIFPFSENTSASKPNTLNELVTEPLTSSIPIPPTQPIPPEQHTPDVPPTLTPNITSQELAQPEPPSYNPIEPQSTFHSPEQTHSEPSSHRLSEHTLSTSQSDADVTLPTPFAETHSMTTRGKAGIFKPKKLFSVTKYPLPPSAEPTCVTQALKHGEWKQAMSDEFTALMNNGTWSLVPPQPHFNVIGNKWVFRLKRNPDGSISRYKARLVAKGFHQRPGIDYKDTFSPVIKPQTIKMVLCIALSKDWNLMQMDVNNAFLNGTLNEEVYMVQPPGFVHQSHPNFVCKLHKSLYGLKQAPRAWYNALHSFVGNYGFFKSKSDPSLFIYKKDHIVAYFLVYVDDILLTGNSSAFLDTFKTTLAAKFSLKDMGRPSHFLGVELLPTFSGIFLSQQHYIRDILHKGNMLDAKPVCTPMSTTNSLISAAALSNDDVSLYRSIIGSLHYLSITRPDVAFAVNKLSQQMQAPTETNMQSLKRVLRYLKHTLNHGLHLVRTPNICLTAFCDADWGGDNVDRKSAGAYIVYLGPNAISWSCKKQSTVARSSTEAEYRTIGSTTTELLWLQQLLLELGIQLPQPPTIFTDNIGANYLCANPVFHTRMKHLAIDYHFVRDLVAKNELKVSHVPSSHQLADLLTKPLARNRHHFLTSKIGVVEPSSILRGRKGAISPT</sequence>
<dbReference type="AlphaFoldDB" id="A0A2Z6PRM0"/>
<feature type="compositionally biased region" description="Pro residues" evidence="3">
    <location>
        <begin position="541"/>
        <end position="561"/>
    </location>
</feature>
<dbReference type="OrthoDB" id="414945at2759"/>
<dbReference type="Proteomes" id="UP000242715">
    <property type="component" value="Unassembled WGS sequence"/>
</dbReference>
<evidence type="ECO:0000313" key="5">
    <source>
        <dbReference type="EMBL" id="GAU49939.1"/>
    </source>
</evidence>
<gene>
    <name evidence="5" type="ORF">TSUD_290960</name>
</gene>
<keyword evidence="2" id="KW-0863">Zinc-finger</keyword>
<dbReference type="SUPFAM" id="SSF56672">
    <property type="entry name" value="DNA/RNA polymerases"/>
    <property type="match status" value="1"/>
</dbReference>
<name>A0A2Z6PRM0_TRISU</name>
<keyword evidence="2" id="KW-0862">Zinc</keyword>
<dbReference type="Pfam" id="PF14223">
    <property type="entry name" value="Retrotran_gag_2"/>
    <property type="match status" value="1"/>
</dbReference>
<evidence type="ECO:0000256" key="1">
    <source>
        <dbReference type="ARBA" id="ARBA00022750"/>
    </source>
</evidence>
<dbReference type="GO" id="GO:0004190">
    <property type="term" value="F:aspartic-type endopeptidase activity"/>
    <property type="evidence" value="ECO:0007669"/>
    <property type="project" value="UniProtKB-KW"/>
</dbReference>
<keyword evidence="2" id="KW-0479">Metal-binding</keyword>
<dbReference type="SUPFAM" id="SSF57756">
    <property type="entry name" value="Retrovirus zinc finger-like domains"/>
    <property type="match status" value="1"/>
</dbReference>
<organism evidence="5 6">
    <name type="scientific">Trifolium subterraneum</name>
    <name type="common">Subterranean clover</name>
    <dbReference type="NCBI Taxonomy" id="3900"/>
    <lineage>
        <taxon>Eukaryota</taxon>
        <taxon>Viridiplantae</taxon>
        <taxon>Streptophyta</taxon>
        <taxon>Embryophyta</taxon>
        <taxon>Tracheophyta</taxon>
        <taxon>Spermatophyta</taxon>
        <taxon>Magnoliopsida</taxon>
        <taxon>eudicotyledons</taxon>
        <taxon>Gunneridae</taxon>
        <taxon>Pentapetalae</taxon>
        <taxon>rosids</taxon>
        <taxon>fabids</taxon>
        <taxon>Fabales</taxon>
        <taxon>Fabaceae</taxon>
        <taxon>Papilionoideae</taxon>
        <taxon>50 kb inversion clade</taxon>
        <taxon>NPAAA clade</taxon>
        <taxon>Hologalegina</taxon>
        <taxon>IRL clade</taxon>
        <taxon>Trifolieae</taxon>
        <taxon>Trifolium</taxon>
    </lineage>
</organism>
<evidence type="ECO:0000256" key="2">
    <source>
        <dbReference type="PROSITE-ProRule" id="PRU00047"/>
    </source>
</evidence>
<keyword evidence="6" id="KW-1185">Reference proteome</keyword>
<dbReference type="InterPro" id="IPR036875">
    <property type="entry name" value="Znf_CCHC_sf"/>
</dbReference>
<evidence type="ECO:0000256" key="3">
    <source>
        <dbReference type="SAM" id="MobiDB-lite"/>
    </source>
</evidence>
<dbReference type="CDD" id="cd09272">
    <property type="entry name" value="RNase_HI_RT_Ty1"/>
    <property type="match status" value="1"/>
</dbReference>
<evidence type="ECO:0000259" key="4">
    <source>
        <dbReference type="PROSITE" id="PS50158"/>
    </source>
</evidence>
<reference evidence="6" key="1">
    <citation type="journal article" date="2017" name="Front. Plant Sci.">
        <title>Climate Clever Clovers: New Paradigm to Reduce the Environmental Footprint of Ruminants by Breeding Low Methanogenic Forages Utilizing Haplotype Variation.</title>
        <authorList>
            <person name="Kaur P."/>
            <person name="Appels R."/>
            <person name="Bayer P.E."/>
            <person name="Keeble-Gagnere G."/>
            <person name="Wang J."/>
            <person name="Hirakawa H."/>
            <person name="Shirasawa K."/>
            <person name="Vercoe P."/>
            <person name="Stefanova K."/>
            <person name="Durmic Z."/>
            <person name="Nichols P."/>
            <person name="Revell C."/>
            <person name="Isobe S.N."/>
            <person name="Edwards D."/>
            <person name="Erskine W."/>
        </authorList>
    </citation>
    <scope>NUCLEOTIDE SEQUENCE [LARGE SCALE GENOMIC DNA]</scope>
    <source>
        <strain evidence="6">cv. Daliak</strain>
    </source>
</reference>
<feature type="compositionally biased region" description="Polar residues" evidence="3">
    <location>
        <begin position="605"/>
        <end position="614"/>
    </location>
</feature>
<dbReference type="PANTHER" id="PTHR47481:SF9">
    <property type="entry name" value="RETROTRANSPOSON GAG DOMAIN-CONTAINING PROTEIN"/>
    <property type="match status" value="1"/>
</dbReference>
<evidence type="ECO:0000313" key="6">
    <source>
        <dbReference type="Proteomes" id="UP000242715"/>
    </source>
</evidence>
<dbReference type="InterPro" id="IPR043502">
    <property type="entry name" value="DNA/RNA_pol_sf"/>
</dbReference>
<dbReference type="GO" id="GO:0008270">
    <property type="term" value="F:zinc ion binding"/>
    <property type="evidence" value="ECO:0007669"/>
    <property type="project" value="UniProtKB-KW"/>
</dbReference>
<dbReference type="InterPro" id="IPR001878">
    <property type="entry name" value="Znf_CCHC"/>
</dbReference>
<feature type="region of interest" description="Disordered" evidence="3">
    <location>
        <begin position="228"/>
        <end position="254"/>
    </location>
</feature>